<comment type="caution">
    <text evidence="1">The sequence shown here is derived from an EMBL/GenBank/DDBJ whole genome shotgun (WGS) entry which is preliminary data.</text>
</comment>
<reference evidence="1 2" key="1">
    <citation type="submission" date="2021-06" db="EMBL/GenBank/DDBJ databases">
        <title>Caerostris extrusa draft genome.</title>
        <authorList>
            <person name="Kono N."/>
            <person name="Arakawa K."/>
        </authorList>
    </citation>
    <scope>NUCLEOTIDE SEQUENCE [LARGE SCALE GENOMIC DNA]</scope>
</reference>
<keyword evidence="2" id="KW-1185">Reference proteome</keyword>
<organism evidence="1 2">
    <name type="scientific">Caerostris extrusa</name>
    <name type="common">Bark spider</name>
    <name type="synonym">Caerostris bankana</name>
    <dbReference type="NCBI Taxonomy" id="172846"/>
    <lineage>
        <taxon>Eukaryota</taxon>
        <taxon>Metazoa</taxon>
        <taxon>Ecdysozoa</taxon>
        <taxon>Arthropoda</taxon>
        <taxon>Chelicerata</taxon>
        <taxon>Arachnida</taxon>
        <taxon>Araneae</taxon>
        <taxon>Araneomorphae</taxon>
        <taxon>Entelegynae</taxon>
        <taxon>Araneoidea</taxon>
        <taxon>Araneidae</taxon>
        <taxon>Caerostris</taxon>
    </lineage>
</organism>
<sequence>MSGGNFRHPQLVMHNEKISLIKEAAVKILEVEIMRPGPINEFATFDKQGEGRIAISNGYGRCLCSLHFTLQTPLSPSNCVRT</sequence>
<dbReference type="AlphaFoldDB" id="A0AAV4XU39"/>
<protein>
    <submittedName>
        <fullName evidence="1">Uncharacterized protein</fullName>
    </submittedName>
</protein>
<dbReference type="EMBL" id="BPLR01018323">
    <property type="protein sequence ID" value="GIY98662.1"/>
    <property type="molecule type" value="Genomic_DNA"/>
</dbReference>
<proteinExistence type="predicted"/>
<accession>A0AAV4XU39</accession>
<gene>
    <name evidence="1" type="ORF">CEXT_425701</name>
</gene>
<evidence type="ECO:0000313" key="1">
    <source>
        <dbReference type="EMBL" id="GIY98662.1"/>
    </source>
</evidence>
<name>A0AAV4XU39_CAEEX</name>
<evidence type="ECO:0000313" key="2">
    <source>
        <dbReference type="Proteomes" id="UP001054945"/>
    </source>
</evidence>
<dbReference type="Proteomes" id="UP001054945">
    <property type="component" value="Unassembled WGS sequence"/>
</dbReference>